<sequence length="319" mass="33894">MPKNYFECNILLGRYYHDSSFGLTLTDQIWDLNYIALSCGGGITAGADILTVEQFTVKEKDTLEVAQTPKDFTATSGTIGWYKLSTEADDAYKKFDFTKGENKATVDGLVVGSTICIKYVISDATARRFTVNADYVPSVCHAVMTIPLFKSGATGETIESNASRIGDIVVDIPNFQLEGSQDLSLTSSGIASVSLSGTALATFTGNVGCSDHGYYAIITERIYGQDEFANVSALVVAGGNIELGHNETQTIKVYKMYSDGTQPSLIDNTKLTFTASGTSATVDNNGVVTAKTTDGVTTIEIVAKGKTTLTTACVVNVSA</sequence>
<accession>A0A8S5S8T4</accession>
<organism evidence="1">
    <name type="scientific">Phage sp. ctGns7</name>
    <dbReference type="NCBI Taxonomy" id="2828003"/>
    <lineage>
        <taxon>Viruses</taxon>
    </lineage>
</organism>
<proteinExistence type="predicted"/>
<protein>
    <submittedName>
        <fullName evidence="1">Structural protein</fullName>
    </submittedName>
</protein>
<evidence type="ECO:0000313" key="1">
    <source>
        <dbReference type="EMBL" id="DAF47377.1"/>
    </source>
</evidence>
<dbReference type="EMBL" id="BK032555">
    <property type="protein sequence ID" value="DAF47377.1"/>
    <property type="molecule type" value="Genomic_DNA"/>
</dbReference>
<reference evidence="1" key="1">
    <citation type="journal article" date="2021" name="Proc. Natl. Acad. Sci. U.S.A.">
        <title>A Catalog of Tens of Thousands of Viruses from Human Metagenomes Reveals Hidden Associations with Chronic Diseases.</title>
        <authorList>
            <person name="Tisza M.J."/>
            <person name="Buck C.B."/>
        </authorList>
    </citation>
    <scope>NUCLEOTIDE SEQUENCE</scope>
    <source>
        <strain evidence="1">CtGns7</strain>
    </source>
</reference>
<dbReference type="Gene3D" id="2.60.40.1080">
    <property type="match status" value="1"/>
</dbReference>
<name>A0A8S5S8T4_9VIRU</name>